<evidence type="ECO:0000313" key="3">
    <source>
        <dbReference type="EMBL" id="HGF87130.1"/>
    </source>
</evidence>
<dbReference type="EMBL" id="DSQD01000051">
    <property type="protein sequence ID" value="HGF87130.1"/>
    <property type="molecule type" value="Genomic_DNA"/>
</dbReference>
<proteinExistence type="predicted"/>
<dbReference type="Gene3D" id="3.30.420.130">
    <property type="entry name" value="Dinitrogenase iron-molybdenum cofactor biosynthesis domain"/>
    <property type="match status" value="1"/>
</dbReference>
<accession>A0A7C3ZEE3</accession>
<reference evidence="3" key="1">
    <citation type="journal article" date="2020" name="mSystems">
        <title>Genome- and Community-Level Interaction Insights into Carbon Utilization and Element Cycling Functions of Hydrothermarchaeota in Hydrothermal Sediment.</title>
        <authorList>
            <person name="Zhou Z."/>
            <person name="Liu Y."/>
            <person name="Xu W."/>
            <person name="Pan J."/>
            <person name="Luo Z.H."/>
            <person name="Li M."/>
        </authorList>
    </citation>
    <scope>NUCLEOTIDE SEQUENCE [LARGE SCALE GENOMIC DNA]</scope>
    <source>
        <strain evidence="3">SpSt-38</strain>
        <strain evidence="2">SpSt-87</strain>
    </source>
</reference>
<feature type="domain" description="Dinitrogenase iron-molybdenum cofactor biosynthesis" evidence="1">
    <location>
        <begin position="15"/>
        <end position="104"/>
    </location>
</feature>
<dbReference type="PANTHER" id="PTHR42983:SF1">
    <property type="entry name" value="IRON-MOLYBDENUM PROTEIN"/>
    <property type="match status" value="1"/>
</dbReference>
<dbReference type="InterPro" id="IPR003731">
    <property type="entry name" value="Di-Nase_FeMo-co_biosynth"/>
</dbReference>
<dbReference type="CDD" id="cd00851">
    <property type="entry name" value="MTH1175"/>
    <property type="match status" value="1"/>
</dbReference>
<protein>
    <submittedName>
        <fullName evidence="3">Dinitrogenase iron-molybdenum cofactor</fullName>
    </submittedName>
</protein>
<dbReference type="SUPFAM" id="SSF53146">
    <property type="entry name" value="Nitrogenase accessory factor-like"/>
    <property type="match status" value="1"/>
</dbReference>
<dbReference type="PANTHER" id="PTHR42983">
    <property type="entry name" value="DINITROGENASE IRON-MOLYBDENUM COFACTOR PROTEIN-RELATED"/>
    <property type="match status" value="1"/>
</dbReference>
<dbReference type="AlphaFoldDB" id="A0A7C3ZEE3"/>
<dbReference type="Pfam" id="PF02579">
    <property type="entry name" value="Nitro_FeMo-Co"/>
    <property type="match status" value="1"/>
</dbReference>
<evidence type="ECO:0000259" key="1">
    <source>
        <dbReference type="Pfam" id="PF02579"/>
    </source>
</evidence>
<evidence type="ECO:0000313" key="2">
    <source>
        <dbReference type="EMBL" id="HFW33127.1"/>
    </source>
</evidence>
<dbReference type="EMBL" id="DTLB01000052">
    <property type="protein sequence ID" value="HFW33127.1"/>
    <property type="molecule type" value="Genomic_DNA"/>
</dbReference>
<dbReference type="InterPro" id="IPR033913">
    <property type="entry name" value="MTH1175_dom"/>
</dbReference>
<organism evidence="3">
    <name type="scientific">Archaeoglobus fulgidus</name>
    <dbReference type="NCBI Taxonomy" id="2234"/>
    <lineage>
        <taxon>Archaea</taxon>
        <taxon>Methanobacteriati</taxon>
        <taxon>Methanobacteriota</taxon>
        <taxon>Archaeoglobi</taxon>
        <taxon>Archaeoglobales</taxon>
        <taxon>Archaeoglobaceae</taxon>
        <taxon>Archaeoglobus</taxon>
    </lineage>
</organism>
<sequence length="122" mass="13019">MRIAATTSKGGIEDIIQPQFGRAATFTIVDYDGEVKNVEIVENRAASQSSGAGIAASQTLVDKKVDVLLTGNVGPKAMNVLRTAGIRIYAAAGLKVRDAIEKYVKSELEEITTHSGRGGKWR</sequence>
<gene>
    <name evidence="3" type="ORF">ENR21_01555</name>
    <name evidence="2" type="ORF">ENW66_09320</name>
</gene>
<dbReference type="InterPro" id="IPR036105">
    <property type="entry name" value="DiNase_FeMo-co_biosyn_sf"/>
</dbReference>
<name>A0A7C3ZEE3_ARCFL</name>
<comment type="caution">
    <text evidence="3">The sequence shown here is derived from an EMBL/GenBank/DDBJ whole genome shotgun (WGS) entry which is preliminary data.</text>
</comment>